<name>A0A1T4V4J0_9FIRM</name>
<reference evidence="1 2" key="1">
    <citation type="submission" date="2017-02" db="EMBL/GenBank/DDBJ databases">
        <authorList>
            <person name="Peterson S.W."/>
        </authorList>
    </citation>
    <scope>NUCLEOTIDE SEQUENCE [LARGE SCALE GENOMIC DNA]</scope>
    <source>
        <strain evidence="1 2">ATCC 35992</strain>
    </source>
</reference>
<protein>
    <submittedName>
        <fullName evidence="1">Uncharacterized protein</fullName>
    </submittedName>
</protein>
<sequence>MFMKDLKNNSIEKFYETAIGKLLNDYYKIEWMRFNMFNLEDIYYNIPMLIFRVEKDYDECICKLKEYVENIQTINSWTIFRFPYSKNKNYILTLDMVRNIYMNQFEKQFNLDLQQILGKEKYEKLCKEAITDIPLLYSSIKEYLVTNNYK</sequence>
<dbReference type="STRING" id="39495.SAMN02745111_00097"/>
<keyword evidence="2" id="KW-1185">Reference proteome</keyword>
<proteinExistence type="predicted"/>
<organism evidence="1 2">
    <name type="scientific">Eubacterium uniforme</name>
    <dbReference type="NCBI Taxonomy" id="39495"/>
    <lineage>
        <taxon>Bacteria</taxon>
        <taxon>Bacillati</taxon>
        <taxon>Bacillota</taxon>
        <taxon>Clostridia</taxon>
        <taxon>Eubacteriales</taxon>
        <taxon>Eubacteriaceae</taxon>
        <taxon>Eubacterium</taxon>
    </lineage>
</organism>
<evidence type="ECO:0000313" key="1">
    <source>
        <dbReference type="EMBL" id="SKA59868.1"/>
    </source>
</evidence>
<dbReference type="AlphaFoldDB" id="A0A1T4V4J0"/>
<evidence type="ECO:0000313" key="2">
    <source>
        <dbReference type="Proteomes" id="UP000190814"/>
    </source>
</evidence>
<gene>
    <name evidence="1" type="ORF">SAMN02745111_00097</name>
</gene>
<accession>A0A1T4V4J0</accession>
<dbReference type="EMBL" id="FUXZ01000002">
    <property type="protein sequence ID" value="SKA59868.1"/>
    <property type="molecule type" value="Genomic_DNA"/>
</dbReference>
<dbReference type="Proteomes" id="UP000190814">
    <property type="component" value="Unassembled WGS sequence"/>
</dbReference>